<evidence type="ECO:0000256" key="1">
    <source>
        <dbReference type="ARBA" id="ARBA00022679"/>
    </source>
</evidence>
<dbReference type="Proteomes" id="UP001244011">
    <property type="component" value="Unassembled WGS sequence"/>
</dbReference>
<keyword evidence="4" id="KW-1185">Reference proteome</keyword>
<organism evidence="3 4">
    <name type="scientific">Phialemonium atrogriseum</name>
    <dbReference type="NCBI Taxonomy" id="1093897"/>
    <lineage>
        <taxon>Eukaryota</taxon>
        <taxon>Fungi</taxon>
        <taxon>Dikarya</taxon>
        <taxon>Ascomycota</taxon>
        <taxon>Pezizomycotina</taxon>
        <taxon>Sordariomycetes</taxon>
        <taxon>Sordariomycetidae</taxon>
        <taxon>Cephalothecales</taxon>
        <taxon>Cephalothecaceae</taxon>
        <taxon>Phialemonium</taxon>
    </lineage>
</organism>
<dbReference type="Gene3D" id="3.30.559.10">
    <property type="entry name" value="Chloramphenicol acetyltransferase-like domain"/>
    <property type="match status" value="2"/>
</dbReference>
<dbReference type="Pfam" id="PF02458">
    <property type="entry name" value="Transferase"/>
    <property type="match status" value="1"/>
</dbReference>
<sequence>MPKVEEFQLHPLGWENDPEEERFKLSTLDYLSMMTYNNYALFFKLDDAEKSKVVAVLMEGLERTLSQARHLVGTIERDEDGHHSFVKRKNSTVKFVVQHLDSPEDAFPSFAEIEKAHFVATTLGDIKVLSNAPMTYGEKPEANPDSSPAIASYKANFIPGGLIFNMHSHHYSNDVVGWGSFTKQLAENCYAIINKTEFPSFDPKCLDRSRFTAPPIPDESRVDAPPQADRHPQHKVSQSLIFHLPKSKAAELKKAASPDDGSWISTYDAVSALIWRVFSKIREPVYKLDPASKPIWAEGVNMTKRLTNPTMPARMQGNLFFATLSTMSAVPQLTSAEIISEAPLSKLASYTRQMTNGVTGDMLAGALQMLAPIRNKQGLSVRVNSFPPMSLVITDWRDADVCAADFGFARPTAFRHLFDTVTEGLVIVYPPHDGPAGEDEGLELQVAFEKELVQQLVDDPEWSKYFEFRGVDAEEANPVAEAVPGVQEA</sequence>
<comment type="caution">
    <text evidence="3">The sequence shown here is derived from an EMBL/GenBank/DDBJ whole genome shotgun (WGS) entry which is preliminary data.</text>
</comment>
<evidence type="ECO:0000313" key="3">
    <source>
        <dbReference type="EMBL" id="KAK1765259.1"/>
    </source>
</evidence>
<feature type="region of interest" description="Disordered" evidence="2">
    <location>
        <begin position="212"/>
        <end position="236"/>
    </location>
</feature>
<gene>
    <name evidence="3" type="ORF">QBC33DRAFT_545019</name>
</gene>
<accession>A0AAJ0BY55</accession>
<dbReference type="InterPro" id="IPR023213">
    <property type="entry name" value="CAT-like_dom_sf"/>
</dbReference>
<dbReference type="AlphaFoldDB" id="A0AAJ0BY55"/>
<protein>
    <submittedName>
        <fullName evidence="3">Transferase</fullName>
    </submittedName>
</protein>
<dbReference type="EMBL" id="MU839016">
    <property type="protein sequence ID" value="KAK1765259.1"/>
    <property type="molecule type" value="Genomic_DNA"/>
</dbReference>
<dbReference type="RefSeq" id="XP_060281472.1">
    <property type="nucleotide sequence ID" value="XM_060428519.1"/>
</dbReference>
<dbReference type="PANTHER" id="PTHR31896:SF13">
    <property type="entry name" value="TRICHOTHECENE 3-O-ACETYLTRANSFERASE"/>
    <property type="match status" value="1"/>
</dbReference>
<dbReference type="InterPro" id="IPR051283">
    <property type="entry name" value="Sec_Metabolite_Acyltrans"/>
</dbReference>
<proteinExistence type="predicted"/>
<dbReference type="GeneID" id="85311706"/>
<dbReference type="GO" id="GO:0016740">
    <property type="term" value="F:transferase activity"/>
    <property type="evidence" value="ECO:0007669"/>
    <property type="project" value="UniProtKB-KW"/>
</dbReference>
<name>A0AAJ0BY55_9PEZI</name>
<keyword evidence="1 3" id="KW-0808">Transferase</keyword>
<evidence type="ECO:0000313" key="4">
    <source>
        <dbReference type="Proteomes" id="UP001244011"/>
    </source>
</evidence>
<evidence type="ECO:0000256" key="2">
    <source>
        <dbReference type="SAM" id="MobiDB-lite"/>
    </source>
</evidence>
<dbReference type="PANTHER" id="PTHR31896">
    <property type="entry name" value="FAMILY REGULATORY PROTEIN, PUTATIVE (AFU_ORTHOLOGUE AFUA_3G14730)-RELATED"/>
    <property type="match status" value="1"/>
</dbReference>
<reference evidence="3" key="1">
    <citation type="submission" date="2023-06" db="EMBL/GenBank/DDBJ databases">
        <title>Genome-scale phylogeny and comparative genomics of the fungal order Sordariales.</title>
        <authorList>
            <consortium name="Lawrence Berkeley National Laboratory"/>
            <person name="Hensen N."/>
            <person name="Bonometti L."/>
            <person name="Westerberg I."/>
            <person name="Brannstrom I.O."/>
            <person name="Guillou S."/>
            <person name="Cros-Aarteil S."/>
            <person name="Calhoun S."/>
            <person name="Haridas S."/>
            <person name="Kuo A."/>
            <person name="Mondo S."/>
            <person name="Pangilinan J."/>
            <person name="Riley R."/>
            <person name="Labutti K."/>
            <person name="Andreopoulos B."/>
            <person name="Lipzen A."/>
            <person name="Chen C."/>
            <person name="Yanf M."/>
            <person name="Daum C."/>
            <person name="Ng V."/>
            <person name="Clum A."/>
            <person name="Steindorff A."/>
            <person name="Ohm R."/>
            <person name="Martin F."/>
            <person name="Silar P."/>
            <person name="Natvig D."/>
            <person name="Lalanne C."/>
            <person name="Gautier V."/>
            <person name="Ament-Velasquez S.L."/>
            <person name="Kruys A."/>
            <person name="Hutchinson M.I."/>
            <person name="Powell A.J."/>
            <person name="Barry K."/>
            <person name="Miller A.N."/>
            <person name="Grigoriev I.V."/>
            <person name="Debuchy R."/>
            <person name="Gladieux P."/>
            <person name="Thoren M.H."/>
            <person name="Johannesson H."/>
        </authorList>
    </citation>
    <scope>NUCLEOTIDE SEQUENCE</scope>
    <source>
        <strain evidence="3">8032-3</strain>
    </source>
</reference>